<dbReference type="VEuPathDB" id="FungiDB:PSTT_04716"/>
<dbReference type="InterPro" id="IPR014718">
    <property type="entry name" value="GH-type_carb-bd"/>
</dbReference>
<proteinExistence type="predicted"/>
<dbReference type="GO" id="GO:0005975">
    <property type="term" value="P:carbohydrate metabolic process"/>
    <property type="evidence" value="ECO:0007669"/>
    <property type="project" value="InterPro"/>
</dbReference>
<dbReference type="EMBL" id="PKSM01000069">
    <property type="protein sequence ID" value="POW18225.1"/>
    <property type="molecule type" value="Genomic_DNA"/>
</dbReference>
<dbReference type="GO" id="GO:0003824">
    <property type="term" value="F:catalytic activity"/>
    <property type="evidence" value="ECO:0007669"/>
    <property type="project" value="InterPro"/>
</dbReference>
<sequence length="205" mass="23740">TGERWVLESTARVILTALPSTTFQPPTAHLLVLVLPSRAYLSDIVMAHFETLFWDTTIPQSISTIYLVNLKSGTVVRQYANQIKRLEFPNGLIYVWITFWWKWKTRMTAQANGPTSIMLSSHVFWLVLTGRWANYYHILNFVEQITKIWMPSKYFLQLNALQYIPTDLILIPTEKLKLVKDPPLDFIEPAEIRLSGFVARALPNM</sequence>
<feature type="non-terminal residue" evidence="1">
    <location>
        <position position="1"/>
    </location>
</feature>
<dbReference type="InterPro" id="IPR011013">
    <property type="entry name" value="Gal_mutarotase_sf_dom"/>
</dbReference>
<keyword evidence="2" id="KW-1185">Reference proteome</keyword>
<reference evidence="2" key="3">
    <citation type="journal article" date="2018" name="Mol. Plant Microbe Interact.">
        <title>Genome sequence resources for the wheat stripe rust pathogen (Puccinia striiformis f. sp. tritici) and the barley stripe rust pathogen (Puccinia striiformis f. sp. hordei).</title>
        <authorList>
            <person name="Xia C."/>
            <person name="Wang M."/>
            <person name="Yin C."/>
            <person name="Cornejo O.E."/>
            <person name="Hulbert S.H."/>
            <person name="Chen X."/>
        </authorList>
    </citation>
    <scope>NUCLEOTIDE SEQUENCE [LARGE SCALE GENOMIC DNA]</scope>
    <source>
        <strain evidence="2">93TX-2</strain>
    </source>
</reference>
<dbReference type="AlphaFoldDB" id="A0A2S4W8Y1"/>
<protein>
    <submittedName>
        <fullName evidence="1">Uncharacterized protein</fullName>
    </submittedName>
</protein>
<organism evidence="1 2">
    <name type="scientific">Puccinia striiformis</name>
    <dbReference type="NCBI Taxonomy" id="27350"/>
    <lineage>
        <taxon>Eukaryota</taxon>
        <taxon>Fungi</taxon>
        <taxon>Dikarya</taxon>
        <taxon>Basidiomycota</taxon>
        <taxon>Pucciniomycotina</taxon>
        <taxon>Pucciniomycetes</taxon>
        <taxon>Pucciniales</taxon>
        <taxon>Pucciniaceae</taxon>
        <taxon>Puccinia</taxon>
    </lineage>
</organism>
<gene>
    <name evidence="1" type="ORF">PSHT_06037</name>
</gene>
<dbReference type="OrthoDB" id="274691at2759"/>
<evidence type="ECO:0000313" key="1">
    <source>
        <dbReference type="EMBL" id="POW18225.1"/>
    </source>
</evidence>
<reference evidence="1 2" key="1">
    <citation type="submission" date="2017-12" db="EMBL/GenBank/DDBJ databases">
        <title>Gene loss provides genomic basis for host adaptation in cereal stripe rust fungi.</title>
        <authorList>
            <person name="Xia C."/>
        </authorList>
    </citation>
    <scope>NUCLEOTIDE SEQUENCE [LARGE SCALE GENOMIC DNA]</scope>
    <source>
        <strain evidence="1 2">93TX-2</strain>
    </source>
</reference>
<reference evidence="2" key="2">
    <citation type="journal article" date="2018" name="BMC Genomics">
        <title>Genomic insights into host adaptation between the wheat stripe rust pathogen (Puccinia striiformis f. sp. tritici) and the barley stripe rust pathogen (Puccinia striiformis f. sp. hordei).</title>
        <authorList>
            <person name="Xia C."/>
            <person name="Wang M."/>
            <person name="Yin C."/>
            <person name="Cornejo O.E."/>
            <person name="Hulbert S.H."/>
            <person name="Chen X."/>
        </authorList>
    </citation>
    <scope>NUCLEOTIDE SEQUENCE [LARGE SCALE GENOMIC DNA]</scope>
    <source>
        <strain evidence="2">93TX-2</strain>
    </source>
</reference>
<dbReference type="Proteomes" id="UP000238274">
    <property type="component" value="Unassembled WGS sequence"/>
</dbReference>
<dbReference type="GO" id="GO:0030246">
    <property type="term" value="F:carbohydrate binding"/>
    <property type="evidence" value="ECO:0007669"/>
    <property type="project" value="InterPro"/>
</dbReference>
<comment type="caution">
    <text evidence="1">The sequence shown here is derived from an EMBL/GenBank/DDBJ whole genome shotgun (WGS) entry which is preliminary data.</text>
</comment>
<dbReference type="Gene3D" id="2.70.98.10">
    <property type="match status" value="1"/>
</dbReference>
<accession>A0A2S4W8Y1</accession>
<dbReference type="SUPFAM" id="SSF74650">
    <property type="entry name" value="Galactose mutarotase-like"/>
    <property type="match status" value="1"/>
</dbReference>
<evidence type="ECO:0000313" key="2">
    <source>
        <dbReference type="Proteomes" id="UP000238274"/>
    </source>
</evidence>
<name>A0A2S4W8Y1_9BASI</name>
<dbReference type="VEuPathDB" id="FungiDB:PSHT_06037"/>